<keyword evidence="2" id="KW-1185">Reference proteome</keyword>
<comment type="caution">
    <text evidence="1">The sequence shown here is derived from an EMBL/GenBank/DDBJ whole genome shotgun (WGS) entry which is preliminary data.</text>
</comment>
<dbReference type="Proteomes" id="UP000237271">
    <property type="component" value="Unassembled WGS sequence"/>
</dbReference>
<gene>
    <name evidence="1" type="ORF">PHPALM_3703</name>
</gene>
<proteinExistence type="predicted"/>
<evidence type="ECO:0000313" key="2">
    <source>
        <dbReference type="Proteomes" id="UP000237271"/>
    </source>
</evidence>
<dbReference type="EMBL" id="NCKW01001922">
    <property type="protein sequence ID" value="POM78736.1"/>
    <property type="molecule type" value="Genomic_DNA"/>
</dbReference>
<name>A0A2P4YLQ7_9STRA</name>
<dbReference type="OrthoDB" id="123416at2759"/>
<evidence type="ECO:0000313" key="1">
    <source>
        <dbReference type="EMBL" id="POM78736.1"/>
    </source>
</evidence>
<dbReference type="AlphaFoldDB" id="A0A2P4YLQ7"/>
<organism evidence="1 2">
    <name type="scientific">Phytophthora palmivora</name>
    <dbReference type="NCBI Taxonomy" id="4796"/>
    <lineage>
        <taxon>Eukaryota</taxon>
        <taxon>Sar</taxon>
        <taxon>Stramenopiles</taxon>
        <taxon>Oomycota</taxon>
        <taxon>Peronosporomycetes</taxon>
        <taxon>Peronosporales</taxon>
        <taxon>Peronosporaceae</taxon>
        <taxon>Phytophthora</taxon>
    </lineage>
</organism>
<accession>A0A2P4YLQ7</accession>
<sequence>MCLKGNVLLVAPPSSRLRPAPIFSSCSSARSPLCRVDTNLDRRLQSASSLVEVLAAAIDPARTPLHEYEEMILLRDEVKDTEEKLAIEFGLPTRSELSAPKRRATTLCALCNVALANSTIETHADALARLGLRVKNAEDDTSTAIRTIKKDLERFKAGLMAKLLFYLVRSDNGKEDAVSARVQALVTENTGLQRVNTILRQHPANHGLDTDYLVLASVPTQTLILIPLFQALPSTAITDSSGVDSETFPFSSWSFQARNTSSEAARSTFGQTQASVAGYGSCSAIFHRASVSSCFADTCLGFTDPFALTTAAQASLAPPLVVSALTDSDKDVAPTDVAAFEPSLEVVDLASGNGDGAGVSNPVDIRFSSSTITLPRKDSSPVWGASVVSGLRSMEMVERELAEDDFVLGLSPFRTTNGSANTSCHRYRDYLTYHSSSSLSKPSANKRRLVCSFYASYDVVPRSHLGARRPHLVVTAALSTASSASSEIFTRIGSRTEPSFGSKKLAALAGPFLESGFTAPGDQEAWCQIQNRSLSEPLPKDGVSPVSTASLSALMDWEYPDHPSQRLRRRLPESPCYFDSSGFPPGTKISIQDTGLGRTAKMRRQFQGGPKDKSEKADLGLALWERRHLFQVLAVENHLRRLDPLVVALIAKWKTCNKDRNLCADRLRRRMVYRGSEWGVGRDNKPRENTAELLL</sequence>
<protein>
    <submittedName>
        <fullName evidence="1">Uncharacterized protein</fullName>
    </submittedName>
</protein>
<reference evidence="1 2" key="1">
    <citation type="journal article" date="2017" name="Genome Biol. Evol.">
        <title>Phytophthora megakarya and P. palmivora, closely related causal agents of cacao black pod rot, underwent increases in genome sizes and gene numbers by different mechanisms.</title>
        <authorList>
            <person name="Ali S.S."/>
            <person name="Shao J."/>
            <person name="Lary D.J."/>
            <person name="Kronmiller B."/>
            <person name="Shen D."/>
            <person name="Strem M.D."/>
            <person name="Amoako-Attah I."/>
            <person name="Akrofi A.Y."/>
            <person name="Begoude B.A."/>
            <person name="Ten Hoopen G.M."/>
            <person name="Coulibaly K."/>
            <person name="Kebe B.I."/>
            <person name="Melnick R.L."/>
            <person name="Guiltinan M.J."/>
            <person name="Tyler B.M."/>
            <person name="Meinhardt L.W."/>
            <person name="Bailey B.A."/>
        </authorList>
    </citation>
    <scope>NUCLEOTIDE SEQUENCE [LARGE SCALE GENOMIC DNA]</scope>
    <source>
        <strain evidence="2">sbr112.9</strain>
    </source>
</reference>